<dbReference type="PANTHER" id="PTHR44835">
    <property type="entry name" value="UDP-N-ACETYLGLUCOSAMINE--PEPTIDE N-ACETYLGLUCOSAMINYLTRANSFERASE SPINDLY-RELATED"/>
    <property type="match status" value="1"/>
</dbReference>
<evidence type="ECO:0000256" key="4">
    <source>
        <dbReference type="ARBA" id="ARBA00022676"/>
    </source>
</evidence>
<evidence type="ECO:0000259" key="9">
    <source>
        <dbReference type="Pfam" id="PF13844"/>
    </source>
</evidence>
<dbReference type="GO" id="GO:0097363">
    <property type="term" value="F:protein O-acetylglucosaminyltransferase activity"/>
    <property type="evidence" value="ECO:0007669"/>
    <property type="project" value="UniProtKB-EC"/>
</dbReference>
<name>I2Q7Q2_9BACT</name>
<evidence type="ECO:0000256" key="3">
    <source>
        <dbReference type="ARBA" id="ARBA00011970"/>
    </source>
</evidence>
<dbReference type="InterPro" id="IPR029489">
    <property type="entry name" value="OGT/SEC/SPY_C"/>
</dbReference>
<dbReference type="HOGENOM" id="CLU_001721_4_1_7"/>
<keyword evidence="7 8" id="KW-0802">TPR repeat</keyword>
<dbReference type="InterPro" id="IPR019734">
    <property type="entry name" value="TPR_rpt"/>
</dbReference>
<dbReference type="Gene3D" id="1.25.40.10">
    <property type="entry name" value="Tetratricopeptide repeat domain"/>
    <property type="match status" value="1"/>
</dbReference>
<evidence type="ECO:0000256" key="8">
    <source>
        <dbReference type="PROSITE-ProRule" id="PRU00339"/>
    </source>
</evidence>
<feature type="domain" description="O-GlcNAc transferase C-terminal" evidence="9">
    <location>
        <begin position="341"/>
        <end position="515"/>
    </location>
</feature>
<dbReference type="Pfam" id="PF13432">
    <property type="entry name" value="TPR_16"/>
    <property type="match status" value="1"/>
</dbReference>
<sequence>MQFENTPDPLAIRATPRQRAAYLQRLAEHFHRTQQHEKALSLLDHARTFLDGPDVELLLTRGSVLLAQGRIEESLQTYHAALEENPDDWRLLTNIAGALVAQGRAREAEPYYRKALETTVEPCRVVSNYLLSLQYRSDISDMSVIEAHKRHAAVFPYPSGSARGAEHTESGRQLRIGFVSPDFCGHPVGHFFLQLLRHMDQTRFPVFCYANNPGEDALTDTIRQHCHAWRSIRGVDDARAGALIREDGIDILIDLAGHTAGNRLPLFARRPAPVQAAWLGYPGTTGLSCLDYRLADAVTEPPAEAGKSSETVIRLPHGYHCFPAPENAPDLSPPPCAGNGRITFGSFNNVAKISPASIALWREVLASVPGSRLLLKGKAFADAPTVDRFRDAFGPQAPSVEFLPWSSDAVSHLDVYRRIDIALDTIPYNGTMTTCEALWMGVPVITLLGDRFTSRVGASLLTQAGLSEWIADDQAAYIRLAQRLAADSRKRDRLRQSLRTRLRASPLMDGKRFAAVFQSVLDGMWHKATAADQSKQIERSVLMNVITINGKEYNIDDLSDTAKKFLQSIQFLDLEVGRLKNLLAVHNTARAVYVENLKKELETSSGNNG</sequence>
<organism evidence="10">
    <name type="scientific">Desulfovibrio sp. U5L</name>
    <dbReference type="NCBI Taxonomy" id="596152"/>
    <lineage>
        <taxon>Bacteria</taxon>
        <taxon>Pseudomonadati</taxon>
        <taxon>Thermodesulfobacteriota</taxon>
        <taxon>Desulfovibrionia</taxon>
        <taxon>Desulfovibrionales</taxon>
        <taxon>Desulfovibrionaceae</taxon>
        <taxon>Desulfovibrio</taxon>
    </lineage>
</organism>
<dbReference type="EMBL" id="JH600067">
    <property type="protein sequence ID" value="EIG55808.1"/>
    <property type="molecule type" value="Genomic_DNA"/>
</dbReference>
<feature type="repeat" description="TPR" evidence="8">
    <location>
        <begin position="55"/>
        <end position="88"/>
    </location>
</feature>
<accession>I2Q7Q2</accession>
<dbReference type="Pfam" id="PF13844">
    <property type="entry name" value="Glyco_transf_41"/>
    <property type="match status" value="2"/>
</dbReference>
<dbReference type="Gene3D" id="3.40.50.2000">
    <property type="entry name" value="Glycogen Phosphorylase B"/>
    <property type="match status" value="1"/>
</dbReference>
<dbReference type="InterPro" id="IPR011990">
    <property type="entry name" value="TPR-like_helical_dom_sf"/>
</dbReference>
<evidence type="ECO:0000256" key="1">
    <source>
        <dbReference type="ARBA" id="ARBA00004922"/>
    </source>
</evidence>
<evidence type="ECO:0000256" key="7">
    <source>
        <dbReference type="ARBA" id="ARBA00022803"/>
    </source>
</evidence>
<dbReference type="OrthoDB" id="5503541at2"/>
<evidence type="ECO:0000256" key="5">
    <source>
        <dbReference type="ARBA" id="ARBA00022679"/>
    </source>
</evidence>
<dbReference type="PANTHER" id="PTHR44835:SF1">
    <property type="entry name" value="PROTEIN O-GLCNAC TRANSFERASE"/>
    <property type="match status" value="1"/>
</dbReference>
<comment type="similarity">
    <text evidence="2">Belongs to the glycosyltransferase 41 family. O-GlcNAc transferase subfamily.</text>
</comment>
<protein>
    <recommendedName>
        <fullName evidence="3">protein O-GlcNAc transferase</fullName>
        <ecNumber evidence="3">2.4.1.255</ecNumber>
    </recommendedName>
</protein>
<dbReference type="AlphaFoldDB" id="I2Q7Q2"/>
<evidence type="ECO:0000313" key="10">
    <source>
        <dbReference type="EMBL" id="EIG55808.1"/>
    </source>
</evidence>
<evidence type="ECO:0000256" key="6">
    <source>
        <dbReference type="ARBA" id="ARBA00022737"/>
    </source>
</evidence>
<dbReference type="STRING" id="596152.DesU5LDRAFT_0087"/>
<dbReference type="Gene3D" id="3.40.50.11380">
    <property type="match status" value="1"/>
</dbReference>
<dbReference type="SMART" id="SM00028">
    <property type="entry name" value="TPR"/>
    <property type="match status" value="3"/>
</dbReference>
<comment type="pathway">
    <text evidence="1">Protein modification; protein glycosylation.</text>
</comment>
<reference evidence="10" key="1">
    <citation type="submission" date="2011-11" db="EMBL/GenBank/DDBJ databases">
        <title>Improved High-Quality Draft sequence of Desulfovibrio sp. U5L.</title>
        <authorList>
            <consortium name="US DOE Joint Genome Institute"/>
            <person name="Lucas S."/>
            <person name="Han J."/>
            <person name="Lapidus A."/>
            <person name="Cheng J.-F."/>
            <person name="Goodwin L."/>
            <person name="Pitluck S."/>
            <person name="Peters L."/>
            <person name="Ovchinnikova G."/>
            <person name="Held B."/>
            <person name="Detter J.C."/>
            <person name="Han C."/>
            <person name="Tapia R."/>
            <person name="Land M."/>
            <person name="Hauser L."/>
            <person name="Kyrpides N."/>
            <person name="Ivanova N."/>
            <person name="Pagani I."/>
            <person name="Gabster J."/>
            <person name="Walker C."/>
            <person name="Stolyar S."/>
            <person name="Stahl D."/>
            <person name="Arkin A."/>
            <person name="Dehal P."/>
            <person name="Hazen T."/>
            <person name="Woyke T."/>
        </authorList>
    </citation>
    <scope>NUCLEOTIDE SEQUENCE [LARGE SCALE GENOMIC DNA]</scope>
    <source>
        <strain evidence="10">U5L</strain>
    </source>
</reference>
<dbReference type="EC" id="2.4.1.255" evidence="3"/>
<dbReference type="PROSITE" id="PS50005">
    <property type="entry name" value="TPR"/>
    <property type="match status" value="1"/>
</dbReference>
<keyword evidence="4" id="KW-0328">Glycosyltransferase</keyword>
<keyword evidence="5 10" id="KW-0808">Transferase</keyword>
<proteinExistence type="inferred from homology"/>
<dbReference type="SUPFAM" id="SSF53756">
    <property type="entry name" value="UDP-Glycosyltransferase/glycogen phosphorylase"/>
    <property type="match status" value="1"/>
</dbReference>
<gene>
    <name evidence="10" type="ORF">DesU5LDRAFT_0087</name>
</gene>
<dbReference type="eggNOG" id="COG3914">
    <property type="taxonomic scope" value="Bacteria"/>
</dbReference>
<keyword evidence="6" id="KW-0677">Repeat</keyword>
<feature type="domain" description="O-GlcNAc transferase C-terminal" evidence="9">
    <location>
        <begin position="166"/>
        <end position="319"/>
    </location>
</feature>
<evidence type="ECO:0000256" key="2">
    <source>
        <dbReference type="ARBA" id="ARBA00005386"/>
    </source>
</evidence>
<dbReference type="InterPro" id="IPR051939">
    <property type="entry name" value="Glycosyltr_41/O-GlcNAc_trsf"/>
</dbReference>
<dbReference type="SUPFAM" id="SSF48452">
    <property type="entry name" value="TPR-like"/>
    <property type="match status" value="1"/>
</dbReference>